<feature type="transmembrane region" description="Helical" evidence="7">
    <location>
        <begin position="296"/>
        <end position="315"/>
    </location>
</feature>
<keyword evidence="3 6" id="KW-0378">Hydrolase</keyword>
<keyword evidence="5 6" id="KW-0482">Metalloprotease</keyword>
<evidence type="ECO:0000256" key="1">
    <source>
        <dbReference type="ARBA" id="ARBA00022670"/>
    </source>
</evidence>
<dbReference type="GO" id="GO:0004222">
    <property type="term" value="F:metalloendopeptidase activity"/>
    <property type="evidence" value="ECO:0007669"/>
    <property type="project" value="InterPro"/>
</dbReference>
<keyword evidence="7" id="KW-0472">Membrane</keyword>
<keyword evidence="10" id="KW-1185">Reference proteome</keyword>
<keyword evidence="7" id="KW-1133">Transmembrane helix</keyword>
<dbReference type="InterPro" id="IPR052173">
    <property type="entry name" value="Beta-lactam_resp_regulator"/>
</dbReference>
<evidence type="ECO:0000256" key="2">
    <source>
        <dbReference type="ARBA" id="ARBA00022723"/>
    </source>
</evidence>
<feature type="transmembrane region" description="Helical" evidence="7">
    <location>
        <begin position="34"/>
        <end position="52"/>
    </location>
</feature>
<dbReference type="OrthoDB" id="9785340at2"/>
<evidence type="ECO:0000256" key="4">
    <source>
        <dbReference type="ARBA" id="ARBA00022833"/>
    </source>
</evidence>
<keyword evidence="1 6" id="KW-0645">Protease</keyword>
<evidence type="ECO:0000313" key="9">
    <source>
        <dbReference type="EMBL" id="TIH28770.1"/>
    </source>
</evidence>
<comment type="cofactor">
    <cofactor evidence="6">
        <name>Zn(2+)</name>
        <dbReference type="ChEBI" id="CHEBI:29105"/>
    </cofactor>
    <text evidence="6">Binds 1 zinc ion per subunit.</text>
</comment>
<feature type="transmembrane region" description="Helical" evidence="7">
    <location>
        <begin position="90"/>
        <end position="114"/>
    </location>
</feature>
<dbReference type="CDD" id="cd07326">
    <property type="entry name" value="M56_BlaR1_MecR1_like"/>
    <property type="match status" value="1"/>
</dbReference>
<evidence type="ECO:0000256" key="7">
    <source>
        <dbReference type="SAM" id="Phobius"/>
    </source>
</evidence>
<protein>
    <submittedName>
        <fullName evidence="9">M56 family peptidase</fullName>
    </submittedName>
</protein>
<keyword evidence="4 6" id="KW-0862">Zinc</keyword>
<reference evidence="9 10" key="1">
    <citation type="journal article" date="2019" name="Microorganisms">
        <title>Systematic Affiliation and Genome Analysis of Subtercola vilae DB165(T) with Particular Emphasis on Cold Adaptation of an Isolate from a High-Altitude Cold Volcano Lake.</title>
        <authorList>
            <person name="Villalobos A.S."/>
            <person name="Wiese J."/>
            <person name="Imhoff J.F."/>
            <person name="Dorador C."/>
            <person name="Keller A."/>
            <person name="Hentschel U."/>
        </authorList>
    </citation>
    <scope>NUCLEOTIDE SEQUENCE [LARGE SCALE GENOMIC DNA]</scope>
    <source>
        <strain evidence="9 10">DB165</strain>
    </source>
</reference>
<evidence type="ECO:0000256" key="6">
    <source>
        <dbReference type="RuleBase" id="RU003983"/>
    </source>
</evidence>
<dbReference type="Proteomes" id="UP000306192">
    <property type="component" value="Unassembled WGS sequence"/>
</dbReference>
<sequence length="316" mass="33478">MLFASVTLAALAVLLAWPVPVLLAKAHWPTRSPGIALLLWQAIAISGGLSMIGSLVTFGLIPFGGSLLQGLAQLPQLLAEGPLPAGTGLIHIFALSSAALLAAHLVLNLIVTVTRTERQRRRHRSLVELLSTPLPDRPGAPIHIIDSPAPVAYCLPGARTVTVLSEGLVALLDPPQLEAVIAHERAHLRQQHHILLVAFQSWRSSLPWFPIATRAQVAVSLLVEILADDQSRRHTDAETLAGAIALVGSAETNALTTNATQFVESSAALASERSAVSMRVDRLVHPEPQLPLAERVLILVAAAVLLAVPLVLLLAS</sequence>
<dbReference type="Gene3D" id="3.30.2010.10">
    <property type="entry name" value="Metalloproteases ('zincins'), catalytic domain"/>
    <property type="match status" value="1"/>
</dbReference>
<dbReference type="PANTHER" id="PTHR34978:SF3">
    <property type="entry name" value="SLR0241 PROTEIN"/>
    <property type="match status" value="1"/>
</dbReference>
<dbReference type="PANTHER" id="PTHR34978">
    <property type="entry name" value="POSSIBLE SENSOR-TRANSDUCER PROTEIN BLAR"/>
    <property type="match status" value="1"/>
</dbReference>
<evidence type="ECO:0000256" key="5">
    <source>
        <dbReference type="ARBA" id="ARBA00023049"/>
    </source>
</evidence>
<evidence type="ECO:0000313" key="10">
    <source>
        <dbReference type="Proteomes" id="UP000306192"/>
    </source>
</evidence>
<dbReference type="AlphaFoldDB" id="A0A4T2BDK9"/>
<name>A0A4T2BDK9_9MICO</name>
<accession>A0A4T2BDK9</accession>
<dbReference type="GO" id="GO:0046872">
    <property type="term" value="F:metal ion binding"/>
    <property type="evidence" value="ECO:0007669"/>
    <property type="project" value="UniProtKB-KW"/>
</dbReference>
<dbReference type="RefSeq" id="WP_136643746.1">
    <property type="nucleotide sequence ID" value="NZ_QYRT01000067.1"/>
</dbReference>
<feature type="domain" description="Peptidase M48" evidence="8">
    <location>
        <begin position="120"/>
        <end position="204"/>
    </location>
</feature>
<keyword evidence="7" id="KW-0812">Transmembrane</keyword>
<keyword evidence="2" id="KW-0479">Metal-binding</keyword>
<dbReference type="EMBL" id="QYRT01000067">
    <property type="protein sequence ID" value="TIH28770.1"/>
    <property type="molecule type" value="Genomic_DNA"/>
</dbReference>
<dbReference type="InterPro" id="IPR001915">
    <property type="entry name" value="Peptidase_M48"/>
</dbReference>
<dbReference type="GO" id="GO:0006508">
    <property type="term" value="P:proteolysis"/>
    <property type="evidence" value="ECO:0007669"/>
    <property type="project" value="UniProtKB-KW"/>
</dbReference>
<gene>
    <name evidence="9" type="ORF">D4765_18295</name>
</gene>
<comment type="caution">
    <text evidence="9">The sequence shown here is derived from an EMBL/GenBank/DDBJ whole genome shotgun (WGS) entry which is preliminary data.</text>
</comment>
<comment type="similarity">
    <text evidence="6">Belongs to the peptidase M48 family.</text>
</comment>
<proteinExistence type="inferred from homology"/>
<evidence type="ECO:0000259" key="8">
    <source>
        <dbReference type="Pfam" id="PF01435"/>
    </source>
</evidence>
<dbReference type="Pfam" id="PF01435">
    <property type="entry name" value="Peptidase_M48"/>
    <property type="match status" value="1"/>
</dbReference>
<evidence type="ECO:0000256" key="3">
    <source>
        <dbReference type="ARBA" id="ARBA00022801"/>
    </source>
</evidence>
<organism evidence="9 10">
    <name type="scientific">Subtercola vilae</name>
    <dbReference type="NCBI Taxonomy" id="2056433"/>
    <lineage>
        <taxon>Bacteria</taxon>
        <taxon>Bacillati</taxon>
        <taxon>Actinomycetota</taxon>
        <taxon>Actinomycetes</taxon>
        <taxon>Micrococcales</taxon>
        <taxon>Microbacteriaceae</taxon>
        <taxon>Subtercola</taxon>
    </lineage>
</organism>